<dbReference type="SUPFAM" id="SSF56752">
    <property type="entry name" value="D-aminoacid aminotransferase-like PLP-dependent enzymes"/>
    <property type="match status" value="1"/>
</dbReference>
<comment type="caution">
    <text evidence="1">The sequence shown here is derived from an EMBL/GenBank/DDBJ whole genome shotgun (WGS) entry which is preliminary data.</text>
</comment>
<dbReference type="InterPro" id="IPR001544">
    <property type="entry name" value="Aminotrans_IV"/>
</dbReference>
<protein>
    <submittedName>
        <fullName evidence="1">Aminotransferase, class IV</fullName>
    </submittedName>
</protein>
<dbReference type="InterPro" id="IPR043131">
    <property type="entry name" value="BCAT-like_N"/>
</dbReference>
<gene>
    <name evidence="1" type="ORF">SPI_00892</name>
</gene>
<name>A0A168AG74_9HYPO</name>
<dbReference type="EMBL" id="AZHD01000001">
    <property type="protein sequence ID" value="OAA68697.1"/>
    <property type="molecule type" value="Genomic_DNA"/>
</dbReference>
<dbReference type="Gene3D" id="3.20.10.10">
    <property type="entry name" value="D-amino Acid Aminotransferase, subunit A, domain 2"/>
    <property type="match status" value="1"/>
</dbReference>
<keyword evidence="1" id="KW-0808">Transferase</keyword>
<dbReference type="Proteomes" id="UP000076874">
    <property type="component" value="Unassembled WGS sequence"/>
</dbReference>
<accession>A0A168AG74</accession>
<reference evidence="1 2" key="1">
    <citation type="journal article" date="2016" name="Genome Biol. Evol.">
        <title>Divergent and convergent evolution of fungal pathogenicity.</title>
        <authorList>
            <person name="Shang Y."/>
            <person name="Xiao G."/>
            <person name="Zheng P."/>
            <person name="Cen K."/>
            <person name="Zhan S."/>
            <person name="Wang C."/>
        </authorList>
    </citation>
    <scope>NUCLEOTIDE SEQUENCE [LARGE SCALE GENOMIC DNA]</scope>
    <source>
        <strain evidence="1 2">RCEF 264</strain>
    </source>
</reference>
<evidence type="ECO:0000313" key="2">
    <source>
        <dbReference type="Proteomes" id="UP000076874"/>
    </source>
</evidence>
<dbReference type="STRING" id="1081102.A0A168AG74"/>
<keyword evidence="1" id="KW-0032">Aminotransferase</keyword>
<dbReference type="GO" id="GO:0008483">
    <property type="term" value="F:transaminase activity"/>
    <property type="evidence" value="ECO:0007669"/>
    <property type="project" value="UniProtKB-KW"/>
</dbReference>
<dbReference type="OrthoDB" id="5288718at2759"/>
<sequence>MHIPSDESVDAFQLFTSVRHDAALRRVAGDPAFAHAGWNYKQASPYYMLDLHRDRLLRAATHWRWEAAVSVMTGEAGLQRLEAVLDGVVQSTSSGEGSVLRCRVTLRKDGQLRCEAFAAAETPLAGLFPPELPPPGFMMASGVAAEDSQEAPPPLPLLSSLRAAMAHELYEVTLDAGSTTSSPYTHYKTTHRHMYDAARQRAGIKDPERREVLLVNGDSGAVMDGSLTTVYLWRNGRWVTPPVPPAYSIEGGSGGLDGTTRRWALERTLAAEEDVKSDTLRDGEECWLSNGVRGFMYGQIRLALSE</sequence>
<organism evidence="1 2">
    <name type="scientific">Niveomyces insectorum RCEF 264</name>
    <dbReference type="NCBI Taxonomy" id="1081102"/>
    <lineage>
        <taxon>Eukaryota</taxon>
        <taxon>Fungi</taxon>
        <taxon>Dikarya</taxon>
        <taxon>Ascomycota</taxon>
        <taxon>Pezizomycotina</taxon>
        <taxon>Sordariomycetes</taxon>
        <taxon>Hypocreomycetidae</taxon>
        <taxon>Hypocreales</taxon>
        <taxon>Cordycipitaceae</taxon>
        <taxon>Niveomyces</taxon>
    </lineage>
</organism>
<dbReference type="Pfam" id="PF01063">
    <property type="entry name" value="Aminotran_4"/>
    <property type="match status" value="1"/>
</dbReference>
<keyword evidence="2" id="KW-1185">Reference proteome</keyword>
<dbReference type="InterPro" id="IPR043132">
    <property type="entry name" value="BCAT-like_C"/>
</dbReference>
<evidence type="ECO:0000313" key="1">
    <source>
        <dbReference type="EMBL" id="OAA68697.1"/>
    </source>
</evidence>
<dbReference type="InterPro" id="IPR036038">
    <property type="entry name" value="Aminotransferase-like"/>
</dbReference>
<dbReference type="Gene3D" id="3.30.470.10">
    <property type="match status" value="1"/>
</dbReference>
<dbReference type="AlphaFoldDB" id="A0A168AG74"/>
<proteinExistence type="predicted"/>